<name>F4H745_CELFA</name>
<sequence length="188" mass="18945">MSAPGPTADVSVRPAVPGDEGRIARVQLAAWRLAHADALGPAALDLVDEEAVRGQWAAAIGSPPAGGFHVLVACDGPAVVGVASVAPVPPPGDDPTAAPGGVVLALEVDPVRQRQGHGSRLLAAAVDLLRADGADQVTTWVLDGDPAREQFLASCGLGPDGATRELASGTDADGSARVVREHRWSAAI</sequence>
<proteinExistence type="predicted"/>
<dbReference type="CDD" id="cd04301">
    <property type="entry name" value="NAT_SF"/>
    <property type="match status" value="1"/>
</dbReference>
<protein>
    <submittedName>
        <fullName evidence="4">GCN5-related N-acetyltransferase</fullName>
    </submittedName>
</protein>
<keyword evidence="5" id="KW-1185">Reference proteome</keyword>
<gene>
    <name evidence="4" type="ordered locus">Celf_1545</name>
</gene>
<dbReference type="RefSeq" id="WP_013770705.1">
    <property type="nucleotide sequence ID" value="NC_015514.1"/>
</dbReference>
<dbReference type="InterPro" id="IPR000182">
    <property type="entry name" value="GNAT_dom"/>
</dbReference>
<dbReference type="HOGENOM" id="CLU_013985_18_2_11"/>
<dbReference type="PROSITE" id="PS51186">
    <property type="entry name" value="GNAT"/>
    <property type="match status" value="1"/>
</dbReference>
<dbReference type="STRING" id="590998.Celf_1545"/>
<accession>F4H745</accession>
<evidence type="ECO:0000256" key="1">
    <source>
        <dbReference type="ARBA" id="ARBA00022679"/>
    </source>
</evidence>
<dbReference type="PANTHER" id="PTHR43877:SF1">
    <property type="entry name" value="ACETYLTRANSFERASE"/>
    <property type="match status" value="1"/>
</dbReference>
<dbReference type="Proteomes" id="UP000008460">
    <property type="component" value="Chromosome"/>
</dbReference>
<dbReference type="AlphaFoldDB" id="F4H745"/>
<dbReference type="Pfam" id="PF00583">
    <property type="entry name" value="Acetyltransf_1"/>
    <property type="match status" value="1"/>
</dbReference>
<dbReference type="eggNOG" id="COG3153">
    <property type="taxonomic scope" value="Bacteria"/>
</dbReference>
<evidence type="ECO:0000259" key="3">
    <source>
        <dbReference type="PROSITE" id="PS51186"/>
    </source>
</evidence>
<dbReference type="SUPFAM" id="SSF55729">
    <property type="entry name" value="Acyl-CoA N-acyltransferases (Nat)"/>
    <property type="match status" value="1"/>
</dbReference>
<dbReference type="GO" id="GO:0016747">
    <property type="term" value="F:acyltransferase activity, transferring groups other than amino-acyl groups"/>
    <property type="evidence" value="ECO:0007669"/>
    <property type="project" value="InterPro"/>
</dbReference>
<reference evidence="4 5" key="1">
    <citation type="submission" date="2011-04" db="EMBL/GenBank/DDBJ databases">
        <title>Complete sequence of Cellulomonas fimi ATCC 484.</title>
        <authorList>
            <consortium name="US DOE Joint Genome Institute"/>
            <person name="Lucas S."/>
            <person name="Han J."/>
            <person name="Lapidus A."/>
            <person name="Cheng J.-F."/>
            <person name="Goodwin L."/>
            <person name="Pitluck S."/>
            <person name="Peters L."/>
            <person name="Chertkov O."/>
            <person name="Detter J.C."/>
            <person name="Han C."/>
            <person name="Tapia R."/>
            <person name="Land M."/>
            <person name="Hauser L."/>
            <person name="Kyrpides N."/>
            <person name="Ivanova N."/>
            <person name="Ovchinnikova G."/>
            <person name="Pagani I."/>
            <person name="Mead D."/>
            <person name="Brumm P."/>
            <person name="Woyke T."/>
        </authorList>
    </citation>
    <scope>NUCLEOTIDE SEQUENCE [LARGE SCALE GENOMIC DNA]</scope>
    <source>
        <strain evidence="5">ATCC 484 / DSM 20113 / JCM 1341 / NBRC 15513 / NCIMB 8980 / NCTC 7547</strain>
    </source>
</reference>
<evidence type="ECO:0000313" key="4">
    <source>
        <dbReference type="EMBL" id="AEE45679.1"/>
    </source>
</evidence>
<dbReference type="InterPro" id="IPR050832">
    <property type="entry name" value="Bact_Acetyltransf"/>
</dbReference>
<dbReference type="PANTHER" id="PTHR43877">
    <property type="entry name" value="AMINOALKYLPHOSPHONATE N-ACETYLTRANSFERASE-RELATED-RELATED"/>
    <property type="match status" value="1"/>
</dbReference>
<dbReference type="EMBL" id="CP002666">
    <property type="protein sequence ID" value="AEE45679.1"/>
    <property type="molecule type" value="Genomic_DNA"/>
</dbReference>
<dbReference type="KEGG" id="cfi:Celf_1545"/>
<dbReference type="Gene3D" id="3.40.630.30">
    <property type="match status" value="1"/>
</dbReference>
<feature type="domain" description="N-acetyltransferase" evidence="3">
    <location>
        <begin position="10"/>
        <end position="185"/>
    </location>
</feature>
<keyword evidence="1 4" id="KW-0808">Transferase</keyword>
<dbReference type="InterPro" id="IPR016181">
    <property type="entry name" value="Acyl_CoA_acyltransferase"/>
</dbReference>
<evidence type="ECO:0000256" key="2">
    <source>
        <dbReference type="ARBA" id="ARBA00023315"/>
    </source>
</evidence>
<evidence type="ECO:0000313" key="5">
    <source>
        <dbReference type="Proteomes" id="UP000008460"/>
    </source>
</evidence>
<keyword evidence="2" id="KW-0012">Acyltransferase</keyword>
<organism evidence="4 5">
    <name type="scientific">Cellulomonas fimi (strain ATCC 484 / DSM 20113 / JCM 1341 / CCUG 24087 / LMG 16345 / NBRC 15513 / NCIMB 8980 / NCTC 7547 / NRS-133)</name>
    <dbReference type="NCBI Taxonomy" id="590998"/>
    <lineage>
        <taxon>Bacteria</taxon>
        <taxon>Bacillati</taxon>
        <taxon>Actinomycetota</taxon>
        <taxon>Actinomycetes</taxon>
        <taxon>Micrococcales</taxon>
        <taxon>Cellulomonadaceae</taxon>
        <taxon>Cellulomonas</taxon>
    </lineage>
</organism>